<evidence type="ECO:0000313" key="2">
    <source>
        <dbReference type="Proteomes" id="UP001431776"/>
    </source>
</evidence>
<organism evidence="1 2">
    <name type="scientific">Anaerobaca lacustris</name>
    <dbReference type="NCBI Taxonomy" id="3044600"/>
    <lineage>
        <taxon>Bacteria</taxon>
        <taxon>Pseudomonadati</taxon>
        <taxon>Planctomycetota</taxon>
        <taxon>Phycisphaerae</taxon>
        <taxon>Sedimentisphaerales</taxon>
        <taxon>Anaerobacaceae</taxon>
        <taxon>Anaerobaca</taxon>
    </lineage>
</organism>
<evidence type="ECO:0008006" key="3">
    <source>
        <dbReference type="Google" id="ProtNLM"/>
    </source>
</evidence>
<dbReference type="Proteomes" id="UP001431776">
    <property type="component" value="Unassembled WGS sequence"/>
</dbReference>
<keyword evidence="2" id="KW-1185">Reference proteome</keyword>
<reference evidence="1" key="1">
    <citation type="submission" date="2023-05" db="EMBL/GenBank/DDBJ databases">
        <title>Anaerotaeda fermentans gen. nov., sp. nov., a novel anaerobic planctomycete of the new family within the order Sedimentisphaerales isolated from Taman Peninsula, Russia.</title>
        <authorList>
            <person name="Khomyakova M.A."/>
            <person name="Merkel A.Y."/>
            <person name="Slobodkin A.I."/>
        </authorList>
    </citation>
    <scope>NUCLEOTIDE SEQUENCE</scope>
    <source>
        <strain evidence="1">M17dextr</strain>
    </source>
</reference>
<dbReference type="RefSeq" id="WP_349246562.1">
    <property type="nucleotide sequence ID" value="NZ_JASCXX010000029.1"/>
</dbReference>
<protein>
    <recommendedName>
        <fullName evidence="3">Type II toxin-antitoxin system Phd/YefM family antitoxin</fullName>
    </recommendedName>
</protein>
<dbReference type="EMBL" id="JASCXX010000029">
    <property type="protein sequence ID" value="MDI6451153.1"/>
    <property type="molecule type" value="Genomic_DNA"/>
</dbReference>
<name>A0AAW6U7N9_9BACT</name>
<gene>
    <name evidence="1" type="ORF">QJ522_18975</name>
</gene>
<dbReference type="AlphaFoldDB" id="A0AAW6U7N9"/>
<sequence>MAAQEQYVVDAEGNKTAVILSLKRYQELMEDLHDLATIAERRNERGISLEAMKRRLEKDGIL</sequence>
<evidence type="ECO:0000313" key="1">
    <source>
        <dbReference type="EMBL" id="MDI6451153.1"/>
    </source>
</evidence>
<comment type="caution">
    <text evidence="1">The sequence shown here is derived from an EMBL/GenBank/DDBJ whole genome shotgun (WGS) entry which is preliminary data.</text>
</comment>
<accession>A0AAW6U7N9</accession>
<proteinExistence type="predicted"/>